<dbReference type="EMBL" id="JBANEI010000013">
    <property type="protein sequence ID" value="MEI2683304.1"/>
    <property type="molecule type" value="Genomic_DNA"/>
</dbReference>
<protein>
    <submittedName>
        <fullName evidence="2">Uncharacterized protein</fullName>
    </submittedName>
</protein>
<feature type="signal peptide" evidence="1">
    <location>
        <begin position="1"/>
        <end position="26"/>
    </location>
</feature>
<reference evidence="2 3" key="1">
    <citation type="submission" date="2024-02" db="EMBL/GenBank/DDBJ databases">
        <title>First report Erwinia aphidicola in onion in Chile.</title>
        <authorList>
            <person name="Valenzuela M."/>
            <person name="Pena M."/>
            <person name="Dutta B."/>
        </authorList>
    </citation>
    <scope>NUCLEOTIDE SEQUENCE [LARGE SCALE GENOMIC DNA]</scope>
    <source>
        <strain evidence="2 3">QCJ3A</strain>
    </source>
</reference>
<dbReference type="PROSITE" id="PS51257">
    <property type="entry name" value="PROKAR_LIPOPROTEIN"/>
    <property type="match status" value="1"/>
</dbReference>
<accession>A0ABU8DLB9</accession>
<evidence type="ECO:0000313" key="3">
    <source>
        <dbReference type="Proteomes" id="UP001306592"/>
    </source>
</evidence>
<gene>
    <name evidence="2" type="ORF">V8N49_16780</name>
</gene>
<comment type="caution">
    <text evidence="2">The sequence shown here is derived from an EMBL/GenBank/DDBJ whole genome shotgun (WGS) entry which is preliminary data.</text>
</comment>
<feature type="chain" id="PRO_5045766129" evidence="1">
    <location>
        <begin position="27"/>
        <end position="150"/>
    </location>
</feature>
<dbReference type="RefSeq" id="WP_099755205.1">
    <property type="nucleotide sequence ID" value="NZ_JACXBP010000009.1"/>
</dbReference>
<keyword evidence="3" id="KW-1185">Reference proteome</keyword>
<proteinExistence type="predicted"/>
<evidence type="ECO:0000256" key="1">
    <source>
        <dbReference type="SAM" id="SignalP"/>
    </source>
</evidence>
<keyword evidence="1" id="KW-0732">Signal</keyword>
<organism evidence="2 3">
    <name type="scientific">Erwinia aphidicola</name>
    <dbReference type="NCBI Taxonomy" id="68334"/>
    <lineage>
        <taxon>Bacteria</taxon>
        <taxon>Pseudomonadati</taxon>
        <taxon>Pseudomonadota</taxon>
        <taxon>Gammaproteobacteria</taxon>
        <taxon>Enterobacterales</taxon>
        <taxon>Erwiniaceae</taxon>
        <taxon>Erwinia</taxon>
    </lineage>
</organism>
<evidence type="ECO:0000313" key="2">
    <source>
        <dbReference type="EMBL" id="MEI2683304.1"/>
    </source>
</evidence>
<sequence>MRKIYFLCRRFAPICLLLGLSHFLSACGTNKPPIDSNRAKEAQDTVQLQSPALKVAESTSEPKRIAPKMVLCQNQLDMLKQVSARQHKQYHQAFNRLMHSTVQYARMRAQVNDNTQETMDALYQFKVNRLCSNISQALLNALVDGVESVK</sequence>
<dbReference type="Proteomes" id="UP001306592">
    <property type="component" value="Unassembled WGS sequence"/>
</dbReference>
<name>A0ABU8DLB9_ERWAP</name>